<dbReference type="PANTHER" id="PTHR43569:SF2">
    <property type="entry name" value="AMIDOHYDROLASE-RELATED DOMAIN-CONTAINING PROTEIN"/>
    <property type="match status" value="1"/>
</dbReference>
<gene>
    <name evidence="3" type="ORF">HGA11_00960</name>
</gene>
<dbReference type="SUPFAM" id="SSF51556">
    <property type="entry name" value="Metallo-dependent hydrolases"/>
    <property type="match status" value="1"/>
</dbReference>
<evidence type="ECO:0000256" key="1">
    <source>
        <dbReference type="ARBA" id="ARBA00038310"/>
    </source>
</evidence>
<dbReference type="AlphaFoldDB" id="A0A7X6RTT1"/>
<evidence type="ECO:0000259" key="2">
    <source>
        <dbReference type="Pfam" id="PF04909"/>
    </source>
</evidence>
<dbReference type="InterPro" id="IPR052350">
    <property type="entry name" value="Metallo-dep_Lactonases"/>
</dbReference>
<dbReference type="EMBL" id="JAAXPJ010000001">
    <property type="protein sequence ID" value="NKZ09533.1"/>
    <property type="molecule type" value="Genomic_DNA"/>
</dbReference>
<organism evidence="3 4">
    <name type="scientific">Mycolicibacterium septicum DSM 44393</name>
    <dbReference type="NCBI Taxonomy" id="1341646"/>
    <lineage>
        <taxon>Bacteria</taxon>
        <taxon>Bacillati</taxon>
        <taxon>Actinomycetota</taxon>
        <taxon>Actinomycetes</taxon>
        <taxon>Mycobacteriales</taxon>
        <taxon>Mycobacteriaceae</taxon>
        <taxon>Mycolicibacterium</taxon>
    </lineage>
</organism>
<name>A0A7X6RTT1_9MYCO</name>
<protein>
    <submittedName>
        <fullName evidence="3">Amidohydrolase family protein</fullName>
    </submittedName>
</protein>
<evidence type="ECO:0000313" key="3">
    <source>
        <dbReference type="EMBL" id="NKZ09533.1"/>
    </source>
</evidence>
<sequence length="292" mass="31896">MTTSPMEKPARIVDAHVHLWDPARTDWYPYLSGRQELDMGDVSRMSRRFDAPTYFTEAAGWNVEKFVNVAAATGWNSIDEALELDRRADIDGHPAAIIGGLPPTDSVAETVAALDRQLTARRFRGVRPMGASEGPLPGDEVLDALQERDLLVEAMIHPDQLLATARRMENHDSLVVVIEHTGWPRNGSDEERALWTEGIKALGGLGDNVLCKLSGLAGPMGSMAADALAPWLEYAIDAFGVDRCMFASNFPVDGIHGTLDELFSSYSSVVAGVDPDARDKLFAANAERVYRC</sequence>
<evidence type="ECO:0000313" key="4">
    <source>
        <dbReference type="Proteomes" id="UP000518188"/>
    </source>
</evidence>
<dbReference type="Gene3D" id="3.20.20.140">
    <property type="entry name" value="Metal-dependent hydrolases"/>
    <property type="match status" value="1"/>
</dbReference>
<proteinExistence type="inferred from homology"/>
<dbReference type="GO" id="GO:0016787">
    <property type="term" value="F:hydrolase activity"/>
    <property type="evidence" value="ECO:0007669"/>
    <property type="project" value="UniProtKB-KW"/>
</dbReference>
<dbReference type="InterPro" id="IPR032466">
    <property type="entry name" value="Metal_Hydrolase"/>
</dbReference>
<dbReference type="Pfam" id="PF04909">
    <property type="entry name" value="Amidohydro_2"/>
    <property type="match status" value="1"/>
</dbReference>
<reference evidence="3 4" key="1">
    <citation type="submission" date="2020-04" db="EMBL/GenBank/DDBJ databases">
        <title>MicrobeNet Type strains.</title>
        <authorList>
            <person name="Nicholson A.C."/>
        </authorList>
    </citation>
    <scope>NUCLEOTIDE SEQUENCE [LARGE SCALE GENOMIC DNA]</scope>
    <source>
        <strain evidence="3 4">ATCC 700731</strain>
    </source>
</reference>
<dbReference type="Proteomes" id="UP000518188">
    <property type="component" value="Unassembled WGS sequence"/>
</dbReference>
<keyword evidence="3" id="KW-0378">Hydrolase</keyword>
<dbReference type="RefSeq" id="WP_049924953.1">
    <property type="nucleotide sequence ID" value="NZ_HG322951.1"/>
</dbReference>
<comment type="caution">
    <text evidence="3">The sequence shown here is derived from an EMBL/GenBank/DDBJ whole genome shotgun (WGS) entry which is preliminary data.</text>
</comment>
<feature type="domain" description="Amidohydrolase-related" evidence="2">
    <location>
        <begin position="13"/>
        <end position="291"/>
    </location>
</feature>
<dbReference type="PANTHER" id="PTHR43569">
    <property type="entry name" value="AMIDOHYDROLASE"/>
    <property type="match status" value="1"/>
</dbReference>
<dbReference type="InterPro" id="IPR006680">
    <property type="entry name" value="Amidohydro-rel"/>
</dbReference>
<comment type="similarity">
    <text evidence="1">Belongs to the metallo-dependent hydrolases superfamily.</text>
</comment>
<accession>A0A7X6RTT1</accession>